<reference evidence="1 2" key="1">
    <citation type="submission" date="2016-10" db="EMBL/GenBank/DDBJ databases">
        <authorList>
            <person name="de Groot N.N."/>
        </authorList>
    </citation>
    <scope>NUCLEOTIDE SEQUENCE [LARGE SCALE GENOMIC DNA]</scope>
    <source>
        <strain evidence="1 2">DSM 44637</strain>
    </source>
</reference>
<organism evidence="1 2">
    <name type="scientific">Amycolatopsis rubida</name>
    <dbReference type="NCBI Taxonomy" id="112413"/>
    <lineage>
        <taxon>Bacteria</taxon>
        <taxon>Bacillati</taxon>
        <taxon>Actinomycetota</taxon>
        <taxon>Actinomycetes</taxon>
        <taxon>Pseudonocardiales</taxon>
        <taxon>Pseudonocardiaceae</taxon>
        <taxon>Amycolatopsis</taxon>
    </lineage>
</organism>
<accession>A0A1I5KJP0</accession>
<evidence type="ECO:0000313" key="2">
    <source>
        <dbReference type="Proteomes" id="UP000199137"/>
    </source>
</evidence>
<dbReference type="EMBL" id="FOWC01000003">
    <property type="protein sequence ID" value="SFO85212.1"/>
    <property type="molecule type" value="Genomic_DNA"/>
</dbReference>
<sequence>MTHGSADRFGEAIVTRGVLLGLAPGGGTDLDAALERAGATLSAGDAVAVRGGWDIN</sequence>
<name>A0A1I5KJP0_9PSEU</name>
<protein>
    <submittedName>
        <fullName evidence="1">Uncharacterized protein</fullName>
    </submittedName>
</protein>
<proteinExistence type="predicted"/>
<gene>
    <name evidence="1" type="ORF">SAMN05421854_103224</name>
</gene>
<evidence type="ECO:0000313" key="1">
    <source>
        <dbReference type="EMBL" id="SFO85212.1"/>
    </source>
</evidence>
<dbReference type="STRING" id="112413.SAMN05421854_103224"/>
<dbReference type="Proteomes" id="UP000199137">
    <property type="component" value="Unassembled WGS sequence"/>
</dbReference>
<dbReference type="AlphaFoldDB" id="A0A1I5KJP0"/>